<dbReference type="SUPFAM" id="SSF50978">
    <property type="entry name" value="WD40 repeat-like"/>
    <property type="match status" value="1"/>
</dbReference>
<dbReference type="EMBL" id="CCYD01002939">
    <property type="protein sequence ID" value="CEG48409.1"/>
    <property type="molecule type" value="Genomic_DNA"/>
</dbReference>
<protein>
    <submittedName>
        <fullName evidence="1">WD40/YVTN repeat-like-containing domain</fullName>
    </submittedName>
</protein>
<keyword evidence="2" id="KW-1185">Reference proteome</keyword>
<evidence type="ECO:0000313" key="2">
    <source>
        <dbReference type="Proteomes" id="UP000054928"/>
    </source>
</evidence>
<dbReference type="Gene3D" id="2.130.10.10">
    <property type="entry name" value="YVTN repeat-like/Quinoprotein amine dehydrogenase"/>
    <property type="match status" value="1"/>
</dbReference>
<dbReference type="OMA" id="VACWGPV"/>
<dbReference type="Proteomes" id="UP000054928">
    <property type="component" value="Unassembled WGS sequence"/>
</dbReference>
<evidence type="ECO:0000313" key="1">
    <source>
        <dbReference type="EMBL" id="CEG48409.1"/>
    </source>
</evidence>
<dbReference type="AlphaFoldDB" id="A0A0P1B2X8"/>
<dbReference type="InterPro" id="IPR015943">
    <property type="entry name" value="WD40/YVTN_repeat-like_dom_sf"/>
</dbReference>
<organism evidence="1 2">
    <name type="scientific">Plasmopara halstedii</name>
    <name type="common">Downy mildew of sunflower</name>
    <dbReference type="NCBI Taxonomy" id="4781"/>
    <lineage>
        <taxon>Eukaryota</taxon>
        <taxon>Sar</taxon>
        <taxon>Stramenopiles</taxon>
        <taxon>Oomycota</taxon>
        <taxon>Peronosporomycetes</taxon>
        <taxon>Peronosporales</taxon>
        <taxon>Peronosporaceae</taxon>
        <taxon>Plasmopara</taxon>
    </lineage>
</organism>
<accession>A0A0P1B2X8</accession>
<dbReference type="RefSeq" id="XP_024584778.1">
    <property type="nucleotide sequence ID" value="XM_024719484.1"/>
</dbReference>
<sequence length="384" mass="41999">MADAELRVSSAKLEGLLPFPTWNGTLAAPQANLCGLCSVLSANGELVVFQIGSNDDQNVSDSWLRVLKVLPPVVEKSLSFCQCWTSKGEVVATAHERSVVLYSSDHFKVLVKLSLRYSVTSMDVMKRFQTECEFLLVVGTAFGCLLYKVLVGPEDSREHATAAQTLISTVYDGIPVCIVKFSSDGHMVAIGTVDGRLRLQYLDSHEDSELAKFGTMVLSKVLMAPRITSLSFSDCNKKLVVATRKGNVYVFVSSAGILEWTMLPSCKSLSRNPKQGAITTAGTNKAATAAQTLVACWGSLFVVCSRGVASRLEIYEFESGNLLRSLQLKSALVTAEWVNYQLITGVCTTQLSSFSQYTSRLLCHDTSANLTVIEWPFLDLMNRR</sequence>
<dbReference type="OrthoDB" id="155500at2759"/>
<dbReference type="GeneID" id="36401289"/>
<proteinExistence type="predicted"/>
<name>A0A0P1B2X8_PLAHL</name>
<dbReference type="InterPro" id="IPR036322">
    <property type="entry name" value="WD40_repeat_dom_sf"/>
</dbReference>
<reference evidence="2" key="1">
    <citation type="submission" date="2014-09" db="EMBL/GenBank/DDBJ databases">
        <authorList>
            <person name="Sharma Rahul"/>
            <person name="Thines Marco"/>
        </authorList>
    </citation>
    <scope>NUCLEOTIDE SEQUENCE [LARGE SCALE GENOMIC DNA]</scope>
</reference>